<dbReference type="Pfam" id="PF01796">
    <property type="entry name" value="OB_ChsH2_C"/>
    <property type="match status" value="1"/>
</dbReference>
<dbReference type="PANTHER" id="PTHR34075:SF5">
    <property type="entry name" value="BLR3430 PROTEIN"/>
    <property type="match status" value="1"/>
</dbReference>
<dbReference type="InterPro" id="IPR002878">
    <property type="entry name" value="ChsH2_C"/>
</dbReference>
<dbReference type="InterPro" id="IPR016039">
    <property type="entry name" value="Thiolase-like"/>
</dbReference>
<dbReference type="RefSeq" id="WP_256398987.1">
    <property type="nucleotide sequence ID" value="NZ_JANHJR010000001.1"/>
</dbReference>
<dbReference type="SUPFAM" id="SSF50249">
    <property type="entry name" value="Nucleic acid-binding proteins"/>
    <property type="match status" value="1"/>
</dbReference>
<accession>A0ABD6DHJ7</accession>
<dbReference type="InterPro" id="IPR022002">
    <property type="entry name" value="ChsH2_Znr"/>
</dbReference>
<gene>
    <name evidence="4" type="ORF">ACFSBL_07365</name>
</gene>
<reference evidence="4 5" key="1">
    <citation type="journal article" date="2019" name="Int. J. Syst. Evol. Microbiol.">
        <title>The Global Catalogue of Microorganisms (GCM) 10K type strain sequencing project: providing services to taxonomists for standard genome sequencing and annotation.</title>
        <authorList>
            <consortium name="The Broad Institute Genomics Platform"/>
            <consortium name="The Broad Institute Genome Sequencing Center for Infectious Disease"/>
            <person name="Wu L."/>
            <person name="Ma J."/>
        </authorList>
    </citation>
    <scope>NUCLEOTIDE SEQUENCE [LARGE SCALE GENOMIC DNA]</scope>
    <source>
        <strain evidence="4 5">CGMCC 1.10390</strain>
    </source>
</reference>
<name>A0ABD6DHJ7_9EURY</name>
<keyword evidence="5" id="KW-1185">Reference proteome</keyword>
<protein>
    <submittedName>
        <fullName evidence="4">Zinc ribbon domain-containing protein</fullName>
    </submittedName>
</protein>
<dbReference type="GO" id="GO:0008299">
    <property type="term" value="P:isoprenoid biosynthetic process"/>
    <property type="evidence" value="ECO:0007669"/>
    <property type="project" value="UniProtKB-KW"/>
</dbReference>
<evidence type="ECO:0000259" key="2">
    <source>
        <dbReference type="Pfam" id="PF01796"/>
    </source>
</evidence>
<dbReference type="Pfam" id="PF12172">
    <property type="entry name" value="zf-ChsH2"/>
    <property type="match status" value="1"/>
</dbReference>
<dbReference type="AlphaFoldDB" id="A0ABD6DHJ7"/>
<feature type="domain" description="ChsH2 rubredoxin-like zinc ribbon" evidence="3">
    <location>
        <begin position="353"/>
        <end position="382"/>
    </location>
</feature>
<comment type="caution">
    <text evidence="4">The sequence shown here is derived from an EMBL/GenBank/DDBJ whole genome shotgun (WGS) entry which is preliminary data.</text>
</comment>
<dbReference type="PANTHER" id="PTHR34075">
    <property type="entry name" value="BLR3430 PROTEIN"/>
    <property type="match status" value="1"/>
</dbReference>
<dbReference type="EMBL" id="JBHUDO010000002">
    <property type="protein sequence ID" value="MFD1645497.1"/>
    <property type="molecule type" value="Genomic_DNA"/>
</dbReference>
<dbReference type="Proteomes" id="UP001597034">
    <property type="component" value="Unassembled WGS sequence"/>
</dbReference>
<dbReference type="Gene3D" id="3.40.47.10">
    <property type="match status" value="1"/>
</dbReference>
<feature type="domain" description="ChsH2 C-terminal OB-fold" evidence="2">
    <location>
        <begin position="391"/>
        <end position="464"/>
    </location>
</feature>
<organism evidence="4 5">
    <name type="scientific">Haloarchaeobius litoreus</name>
    <dbReference type="NCBI Taxonomy" id="755306"/>
    <lineage>
        <taxon>Archaea</taxon>
        <taxon>Methanobacteriati</taxon>
        <taxon>Methanobacteriota</taxon>
        <taxon>Stenosarchaea group</taxon>
        <taxon>Halobacteria</taxon>
        <taxon>Halobacteriales</taxon>
        <taxon>Halorubellaceae</taxon>
        <taxon>Haloarchaeobius</taxon>
    </lineage>
</organism>
<keyword evidence="1" id="KW-0414">Isoprene biosynthesis</keyword>
<sequence length="483" mass="48721">MTGNRIRAVGAYAPRFRITAEAFEEAWGQFQASGIEEKAVPGADEDALTMAVAAAKRALAADGSDGAAVDYLAFASTTPPLAEGDLTSRLGAALGVPETATRRLQSGSTRAGTSALVDAVAADLDGGRALVVAADCPKGHLDDSVDHAAGAGAAAFVLGDGSDDGGATVTDHAEYATPYPGTRFREAGSERTEGLDVTTYERTAFSEVVTGAVDALDTDPEPDAVAIQAPDGKRPYRVAGALGVDNSAIYDVATVQELGDTAAASAPLSLARALADGVETTLVVGVGSGAGADALVVETGSDGDGGDDVAADLALDGGATLSYAEYLRQRGEVTSGPPDGGGAYVSVPSWKRSIPQRYRLEAGRCEACGALNFPPEGACESCNERAGVEPVELPGTGSVEAVTTISQGGAPPEFAEQQSKSGDFAVAVVAFEGPDGGSVSVPVQVTDAEPASVGVGDAVAAEFRRIYTQEGVTRYGSKVKPAE</sequence>
<evidence type="ECO:0000313" key="4">
    <source>
        <dbReference type="EMBL" id="MFD1645497.1"/>
    </source>
</evidence>
<evidence type="ECO:0000313" key="5">
    <source>
        <dbReference type="Proteomes" id="UP001597034"/>
    </source>
</evidence>
<dbReference type="SUPFAM" id="SSF53901">
    <property type="entry name" value="Thiolase-like"/>
    <property type="match status" value="2"/>
</dbReference>
<evidence type="ECO:0000259" key="3">
    <source>
        <dbReference type="Pfam" id="PF12172"/>
    </source>
</evidence>
<proteinExistence type="predicted"/>
<evidence type="ECO:0000256" key="1">
    <source>
        <dbReference type="ARBA" id="ARBA00023229"/>
    </source>
</evidence>
<dbReference type="InterPro" id="IPR052513">
    <property type="entry name" value="Thioester_dehydratase-like"/>
</dbReference>
<dbReference type="InterPro" id="IPR012340">
    <property type="entry name" value="NA-bd_OB-fold"/>
</dbReference>